<evidence type="ECO:0000313" key="2">
    <source>
        <dbReference type="Proteomes" id="UP000019365"/>
    </source>
</evidence>
<dbReference type="AlphaFoldDB" id="W7V2I2"/>
<dbReference type="SUPFAM" id="SSF56821">
    <property type="entry name" value="Prismane protein-like"/>
    <property type="match status" value="1"/>
</dbReference>
<proteinExistence type="predicted"/>
<protein>
    <recommendedName>
        <fullName evidence="3">Hydroxylamine reductase</fullName>
    </recommendedName>
</protein>
<comment type="caution">
    <text evidence="1">The sequence shown here is derived from an EMBL/GenBank/DDBJ whole genome shotgun (WGS) entry which is preliminary data.</text>
</comment>
<evidence type="ECO:0000313" key="1">
    <source>
        <dbReference type="EMBL" id="EWM55180.1"/>
    </source>
</evidence>
<dbReference type="EMBL" id="ATAX01000006">
    <property type="protein sequence ID" value="EWM55180.1"/>
    <property type="molecule type" value="Genomic_DNA"/>
</dbReference>
<sequence>MEQKMFCYQCQDTAGCKGCTACGVCGKQPEVAVGLYVYASTETIMKKALKQLGLQKFESKRVDTEEGDILRIDRNGKITRSQYEPKYIDPST</sequence>
<dbReference type="Gene3D" id="1.20.1270.20">
    <property type="match status" value="1"/>
</dbReference>
<keyword evidence="2" id="KW-1185">Reference proteome</keyword>
<accession>W7V2I2</accession>
<gene>
    <name evidence="1" type="ORF">RF007C_05755</name>
</gene>
<dbReference type="RefSeq" id="WP_242836255.1">
    <property type="nucleotide sequence ID" value="NZ_ATAX01000006.1"/>
</dbReference>
<dbReference type="GO" id="GO:0016491">
    <property type="term" value="F:oxidoreductase activity"/>
    <property type="evidence" value="ECO:0007669"/>
    <property type="project" value="InterPro"/>
</dbReference>
<dbReference type="InterPro" id="IPR011254">
    <property type="entry name" value="Prismane-like_sf"/>
</dbReference>
<dbReference type="eggNOG" id="COG1151">
    <property type="taxonomic scope" value="Bacteria"/>
</dbReference>
<evidence type="ECO:0008006" key="3">
    <source>
        <dbReference type="Google" id="ProtNLM"/>
    </source>
</evidence>
<organism evidence="1 2">
    <name type="scientific">Ruminococcus flavefaciens 007c</name>
    <dbReference type="NCBI Taxonomy" id="1341157"/>
    <lineage>
        <taxon>Bacteria</taxon>
        <taxon>Bacillati</taxon>
        <taxon>Bacillota</taxon>
        <taxon>Clostridia</taxon>
        <taxon>Eubacteriales</taxon>
        <taxon>Oscillospiraceae</taxon>
        <taxon>Ruminococcus</taxon>
    </lineage>
</organism>
<name>W7V2I2_RUMFL</name>
<dbReference type="InterPro" id="IPR016100">
    <property type="entry name" value="Prismane_a-bundle"/>
</dbReference>
<dbReference type="PATRIC" id="fig|1341157.4.peg.287"/>
<reference evidence="1 2" key="1">
    <citation type="journal article" date="2014" name="PLoS ONE">
        <title>Rumen cellulosomics: divergent fiber-degrading strategies revealed by comparative genome-wide analysis of six ruminococcal strains.</title>
        <authorList>
            <person name="Dassa B."/>
            <person name="Borovok I."/>
            <person name="Ruimy-Israeli V."/>
            <person name="Lamed R."/>
            <person name="Flint H.J."/>
            <person name="Duncan S.H."/>
            <person name="Henrissat B."/>
            <person name="Coutinho P."/>
            <person name="Morrison M."/>
            <person name="Mosoni P."/>
            <person name="Yeoman C.J."/>
            <person name="White B.A."/>
            <person name="Bayer E.A."/>
        </authorList>
    </citation>
    <scope>NUCLEOTIDE SEQUENCE [LARGE SCALE GENOMIC DNA]</scope>
    <source>
        <strain evidence="1 2">007c</strain>
    </source>
</reference>
<dbReference type="Proteomes" id="UP000019365">
    <property type="component" value="Unassembled WGS sequence"/>
</dbReference>